<dbReference type="AlphaFoldDB" id="A0A2D3T8G9"/>
<proteinExistence type="predicted"/>
<accession>A0A2D3T8G9</accession>
<feature type="region of interest" description="Disordered" evidence="1">
    <location>
        <begin position="31"/>
        <end position="50"/>
    </location>
</feature>
<dbReference type="Proteomes" id="UP000230008">
    <property type="component" value="Chromosome"/>
</dbReference>
<organism evidence="2 3">
    <name type="scientific">Candidatus Williamhamiltonella defendens</name>
    <dbReference type="NCBI Taxonomy" id="138072"/>
    <lineage>
        <taxon>Bacteria</taxon>
        <taxon>Pseudomonadati</taxon>
        <taxon>Pseudomonadota</taxon>
        <taxon>Gammaproteobacteria</taxon>
        <taxon>Enterobacterales</taxon>
        <taxon>Enterobacteriaceae</taxon>
        <taxon>aphid secondary symbionts</taxon>
        <taxon>Candidatus Williamhamiltonella</taxon>
    </lineage>
</organism>
<gene>
    <name evidence="2" type="ORF">BJP41_06805</name>
</gene>
<reference evidence="3" key="2">
    <citation type="submission" date="2017-11" db="EMBL/GenBank/DDBJ databases">
        <title>PacBio sequencing of new strain of the secondary endosymbiont Candidatus Hamiltonella defensa.</title>
        <authorList>
            <person name="Strand M.R."/>
            <person name="Oliver K."/>
        </authorList>
    </citation>
    <scope>NUCLEOTIDE SEQUENCE [LARGE SCALE GENOMIC DNA]</scope>
    <source>
        <strain evidence="3">A2C</strain>
    </source>
</reference>
<evidence type="ECO:0000256" key="1">
    <source>
        <dbReference type="SAM" id="MobiDB-lite"/>
    </source>
</evidence>
<reference evidence="3" key="1">
    <citation type="submission" date="2016-10" db="EMBL/GenBank/DDBJ databases">
        <authorList>
            <person name="Chevignon G."/>
        </authorList>
    </citation>
    <scope>NUCLEOTIDE SEQUENCE [LARGE SCALE GENOMIC DNA]</scope>
    <source>
        <strain evidence="3">A2C</strain>
    </source>
</reference>
<evidence type="ECO:0000313" key="2">
    <source>
        <dbReference type="EMBL" id="ATW30080.1"/>
    </source>
</evidence>
<sequence>MGGSFGVSKKDFCMGRTQALYHTFDRSLPPMTQGGITGTESGHGAYPGLGRNMDSPVIAPSVAPSGVRGAVKMLTLFQGGRGIAQQAELFEEKALMYPTDGVDLGIENLLALFPGLGSGVETRVRQTTEGVVTVCQFHRLGRVDFLHQVVGPLMHSRQRRGQAVEQWVVPGPGRAGR</sequence>
<dbReference type="EMBL" id="CP017606">
    <property type="protein sequence ID" value="ATW30080.1"/>
    <property type="molecule type" value="Genomic_DNA"/>
</dbReference>
<name>A0A2D3T8G9_9ENTR</name>
<evidence type="ECO:0000313" key="3">
    <source>
        <dbReference type="Proteomes" id="UP000230008"/>
    </source>
</evidence>
<protein>
    <submittedName>
        <fullName evidence="2">Uncharacterized protein</fullName>
    </submittedName>
</protein>